<dbReference type="EMBL" id="LWDE02001028">
    <property type="protein sequence ID" value="KAE8242830.1"/>
    <property type="molecule type" value="Genomic_DNA"/>
</dbReference>
<dbReference type="Pfam" id="PF10342">
    <property type="entry name" value="Kre9_KNH"/>
    <property type="match status" value="1"/>
</dbReference>
<dbReference type="Proteomes" id="UP000077684">
    <property type="component" value="Unassembled WGS sequence"/>
</dbReference>
<reference evidence="5" key="1">
    <citation type="submission" date="2016-04" db="EMBL/GenBank/DDBJ databases">
        <authorList>
            <person name="Nguyen H.D."/>
            <person name="Samba Siva P."/>
            <person name="Cullis J."/>
            <person name="Levesque C.A."/>
            <person name="Hambleton S."/>
        </authorList>
    </citation>
    <scope>NUCLEOTIDE SEQUENCE</scope>
    <source>
        <strain evidence="5">DAOMC 236426</strain>
    </source>
</reference>
<organism evidence="5 6">
    <name type="scientific">Tilletia controversa</name>
    <name type="common">dwarf bunt fungus</name>
    <dbReference type="NCBI Taxonomy" id="13291"/>
    <lineage>
        <taxon>Eukaryota</taxon>
        <taxon>Fungi</taxon>
        <taxon>Dikarya</taxon>
        <taxon>Basidiomycota</taxon>
        <taxon>Ustilaginomycotina</taxon>
        <taxon>Exobasidiomycetes</taxon>
        <taxon>Tilletiales</taxon>
        <taxon>Tilletiaceae</taxon>
        <taxon>Tilletia</taxon>
    </lineage>
</organism>
<feature type="chain" id="PRO_5036487075" description="Yeast cell wall synthesis Kre9/Knh1-like N-terminal domain-containing protein" evidence="3">
    <location>
        <begin position="22"/>
        <end position="269"/>
    </location>
</feature>
<gene>
    <name evidence="5" type="ORF">A4X06_0g6739</name>
</gene>
<comment type="caution">
    <text evidence="5">The sequence shown here is derived from an EMBL/GenBank/DDBJ whole genome shotgun (WGS) entry which is preliminary data.</text>
</comment>
<accession>A0A8X7MNY2</accession>
<sequence>MQFTLPFTAGLVFSLASSALGSSHRVPLGSRDHHALTERAATFTPTAPGPGDVYKVDTPIPIQWQPDTSGSSKWKSTTIRLMTGANLNMSQLTVVGVIDGTDASTTSLSWTAPAVDPYSAIYFFQFDHGGDSQLEPQWTTRFSIADADGQTTTPPNANQPGSKDGIAWGVGRLASGSGSGSSSDANSTGSSSSTTATTPLSQTASSTADDTTKSQTASSSSSASKTSSSSTSTPSSTTPSNAAAPRLLSQPVGMALAGAGIGLAAAFIL</sequence>
<feature type="region of interest" description="Disordered" evidence="2">
    <location>
        <begin position="146"/>
        <end position="244"/>
    </location>
</feature>
<name>A0A8X7MNY2_9BASI</name>
<proteinExistence type="predicted"/>
<feature type="compositionally biased region" description="Polar residues" evidence="2">
    <location>
        <begin position="149"/>
        <end position="161"/>
    </location>
</feature>
<feature type="signal peptide" evidence="3">
    <location>
        <begin position="1"/>
        <end position="21"/>
    </location>
</feature>
<evidence type="ECO:0000256" key="3">
    <source>
        <dbReference type="SAM" id="SignalP"/>
    </source>
</evidence>
<reference evidence="5" key="2">
    <citation type="journal article" date="2019" name="IMA Fungus">
        <title>Genome sequencing and comparison of five Tilletia species to identify candidate genes for the detection of regulated species infecting wheat.</title>
        <authorList>
            <person name="Nguyen H.D.T."/>
            <person name="Sultana T."/>
            <person name="Kesanakurti P."/>
            <person name="Hambleton S."/>
        </authorList>
    </citation>
    <scope>NUCLEOTIDE SEQUENCE</scope>
    <source>
        <strain evidence="5">DAOMC 236426</strain>
    </source>
</reference>
<evidence type="ECO:0000313" key="6">
    <source>
        <dbReference type="Proteomes" id="UP000077684"/>
    </source>
</evidence>
<dbReference type="PANTHER" id="PTHR40633:SF1">
    <property type="entry name" value="GPI ANCHORED SERINE-THREONINE RICH PROTEIN (AFU_ORTHOLOGUE AFUA_1G03630)"/>
    <property type="match status" value="1"/>
</dbReference>
<keyword evidence="6" id="KW-1185">Reference proteome</keyword>
<keyword evidence="1 3" id="KW-0732">Signal</keyword>
<dbReference type="InterPro" id="IPR052982">
    <property type="entry name" value="SRP1/TIP1-like"/>
</dbReference>
<dbReference type="InterPro" id="IPR018466">
    <property type="entry name" value="Kre9/Knh1-like_N"/>
</dbReference>
<evidence type="ECO:0000313" key="5">
    <source>
        <dbReference type="EMBL" id="KAE8242830.1"/>
    </source>
</evidence>
<feature type="domain" description="Yeast cell wall synthesis Kre9/Knh1-like N-terminal" evidence="4">
    <location>
        <begin position="48"/>
        <end position="144"/>
    </location>
</feature>
<evidence type="ECO:0000259" key="4">
    <source>
        <dbReference type="Pfam" id="PF10342"/>
    </source>
</evidence>
<evidence type="ECO:0000256" key="1">
    <source>
        <dbReference type="ARBA" id="ARBA00022729"/>
    </source>
</evidence>
<protein>
    <recommendedName>
        <fullName evidence="4">Yeast cell wall synthesis Kre9/Knh1-like N-terminal domain-containing protein</fullName>
    </recommendedName>
</protein>
<dbReference type="AlphaFoldDB" id="A0A8X7MNY2"/>
<dbReference type="PANTHER" id="PTHR40633">
    <property type="entry name" value="MATRIX PROTEIN, PUTATIVE (AFU_ORTHOLOGUE AFUA_8G05410)-RELATED"/>
    <property type="match status" value="1"/>
</dbReference>
<evidence type="ECO:0000256" key="2">
    <source>
        <dbReference type="SAM" id="MobiDB-lite"/>
    </source>
</evidence>
<feature type="compositionally biased region" description="Low complexity" evidence="2">
    <location>
        <begin position="174"/>
        <end position="240"/>
    </location>
</feature>